<reference evidence="1 2" key="1">
    <citation type="submission" date="2019-08" db="EMBL/GenBank/DDBJ databases">
        <title>Hyperibacter terrae gen. nov., sp. nov. and Hyperibacter viscosus sp. nov., two new members in the family Rhodospirillaceae isolated from the rhizosphere of Hypericum perforatum.</title>
        <authorList>
            <person name="Noviana Z."/>
        </authorList>
    </citation>
    <scope>NUCLEOTIDE SEQUENCE [LARGE SCALE GENOMIC DNA]</scope>
    <source>
        <strain evidence="1 2">R5913</strain>
    </source>
</reference>
<dbReference type="KEGG" id="htq:FRZ44_30350"/>
<proteinExistence type="predicted"/>
<sequence>MAKPTQKKPVMKVVKTAKATPKKEDVDKYLKGKGLDSNREKEIGQHIGYRYDVNLVPDYSRLTPFLKKYMEVMGWDDLNWLEDVHMGYEEGRAAVFDRNVNGWVTIPPGVKLPDNQQDRDMIARELLIKFQMSRKHPMVDLNKAYRKF</sequence>
<dbReference type="EMBL" id="CP042906">
    <property type="protein sequence ID" value="QEX17732.1"/>
    <property type="molecule type" value="Genomic_DNA"/>
</dbReference>
<name>A0A5J6MJI9_9PROT</name>
<evidence type="ECO:0000313" key="1">
    <source>
        <dbReference type="EMBL" id="QEX17732.1"/>
    </source>
</evidence>
<dbReference type="AlphaFoldDB" id="A0A5J6MJI9"/>
<protein>
    <submittedName>
        <fullName evidence="1">Uncharacterized protein</fullName>
    </submittedName>
</protein>
<dbReference type="Proteomes" id="UP000326202">
    <property type="component" value="Chromosome"/>
</dbReference>
<organism evidence="1 2">
    <name type="scientific">Hypericibacter terrae</name>
    <dbReference type="NCBI Taxonomy" id="2602015"/>
    <lineage>
        <taxon>Bacteria</taxon>
        <taxon>Pseudomonadati</taxon>
        <taxon>Pseudomonadota</taxon>
        <taxon>Alphaproteobacteria</taxon>
        <taxon>Rhodospirillales</taxon>
        <taxon>Dongiaceae</taxon>
        <taxon>Hypericibacter</taxon>
    </lineage>
</organism>
<keyword evidence="2" id="KW-1185">Reference proteome</keyword>
<gene>
    <name evidence="1" type="ORF">FRZ44_30350</name>
</gene>
<dbReference type="RefSeq" id="WP_225308271.1">
    <property type="nucleotide sequence ID" value="NZ_CP042906.1"/>
</dbReference>
<evidence type="ECO:0000313" key="2">
    <source>
        <dbReference type="Proteomes" id="UP000326202"/>
    </source>
</evidence>
<accession>A0A5J6MJI9</accession>